<name>H8GE26_9PSEU</name>
<accession>H8GE26</accession>
<protein>
    <recommendedName>
        <fullName evidence="3">DUF5667 domain-containing protein</fullName>
    </recommendedName>
</protein>
<sequence>MGRTAWLRTRSRDDERFARAVDSPTDPTDDTAEFDTELAVVAALRRLGDSVAVEPDLRDRMARRVTTAVPPTRSRPRLVPVLTALGATLAAVLGLGFSLSRDALPGQPLYPLKRIEEAATLGLTFDTEHDAARRLAYAARRIDEMTALGEHGARDTDRYRTALEDFTRHATAGASRFTTLATRTDGRGLTTLASWAQRESVGLTDAAHELPTSVRTDVVTLLDRIERRAATLSERMPCYEITAPRTDDLGVLPATSTCVPDPADRAWRRDLPAPPPPPRPERHTGAPPAEPRGEMHHPAAEEGTTDVVEQAVATAHTPAGPPLDDTAVARRPEPPPSPVDRPRLPDSTPSPAAVSIPPSLPGLPEVTIG</sequence>
<feature type="compositionally biased region" description="Basic and acidic residues" evidence="1">
    <location>
        <begin position="291"/>
        <end position="300"/>
    </location>
</feature>
<evidence type="ECO:0000313" key="4">
    <source>
        <dbReference type="EMBL" id="EHY89941.1"/>
    </source>
</evidence>
<feature type="transmembrane region" description="Helical" evidence="2">
    <location>
        <begin position="78"/>
        <end position="99"/>
    </location>
</feature>
<reference evidence="4 5" key="1">
    <citation type="journal article" date="2012" name="Stand. Genomic Sci.">
        <title>Genome sequence of the soil bacterium Saccharomonospora azurea type strain (NA-128(T)).</title>
        <authorList>
            <person name="Klenk H.P."/>
            <person name="Held B."/>
            <person name="Lucas S."/>
            <person name="Lapidus A."/>
            <person name="Copeland A."/>
            <person name="Hammon N."/>
            <person name="Pitluck S."/>
            <person name="Goodwin L.A."/>
            <person name="Han C."/>
            <person name="Tapia R."/>
            <person name="Brambilla E.M."/>
            <person name="Potter G."/>
            <person name="Land M."/>
            <person name="Ivanova N."/>
            <person name="Rohde M."/>
            <person name="Goker M."/>
            <person name="Detter J.C."/>
            <person name="Kyrpides N.C."/>
            <person name="Woyke T."/>
        </authorList>
    </citation>
    <scope>NUCLEOTIDE SEQUENCE [LARGE SCALE GENOMIC DNA]</scope>
    <source>
        <strain evidence="4 5">NA-128</strain>
    </source>
</reference>
<dbReference type="OrthoDB" id="3402808at2"/>
<evidence type="ECO:0000256" key="1">
    <source>
        <dbReference type="SAM" id="MobiDB-lite"/>
    </source>
</evidence>
<proteinExistence type="predicted"/>
<organism evidence="4 5">
    <name type="scientific">Saccharomonospora azurea NA-128</name>
    <dbReference type="NCBI Taxonomy" id="882081"/>
    <lineage>
        <taxon>Bacteria</taxon>
        <taxon>Bacillati</taxon>
        <taxon>Actinomycetota</taxon>
        <taxon>Actinomycetes</taxon>
        <taxon>Pseudonocardiales</taxon>
        <taxon>Pseudonocardiaceae</taxon>
        <taxon>Saccharomonospora</taxon>
    </lineage>
</organism>
<gene>
    <name evidence="4" type="ORF">SacazDRAFT_03058</name>
</gene>
<keyword evidence="2" id="KW-1133">Transmembrane helix</keyword>
<keyword evidence="2" id="KW-0812">Transmembrane</keyword>
<dbReference type="InterPro" id="IPR043725">
    <property type="entry name" value="DUF5667"/>
</dbReference>
<evidence type="ECO:0000259" key="3">
    <source>
        <dbReference type="Pfam" id="PF18915"/>
    </source>
</evidence>
<evidence type="ECO:0000256" key="2">
    <source>
        <dbReference type="SAM" id="Phobius"/>
    </source>
</evidence>
<feature type="domain" description="DUF5667" evidence="3">
    <location>
        <begin position="103"/>
        <end position="171"/>
    </location>
</feature>
<dbReference type="Pfam" id="PF18915">
    <property type="entry name" value="DUF5667"/>
    <property type="match status" value="1"/>
</dbReference>
<dbReference type="HOGENOM" id="CLU_057276_0_0_11"/>
<keyword evidence="2" id="KW-0472">Membrane</keyword>
<dbReference type="EMBL" id="CM001466">
    <property type="protein sequence ID" value="EHY89941.1"/>
    <property type="molecule type" value="Genomic_DNA"/>
</dbReference>
<evidence type="ECO:0000313" key="5">
    <source>
        <dbReference type="Proteomes" id="UP000004705"/>
    </source>
</evidence>
<feature type="compositionally biased region" description="Basic and acidic residues" evidence="1">
    <location>
        <begin position="262"/>
        <end position="271"/>
    </location>
</feature>
<keyword evidence="5" id="KW-1185">Reference proteome</keyword>
<feature type="region of interest" description="Disordered" evidence="1">
    <location>
        <begin position="253"/>
        <end position="369"/>
    </location>
</feature>
<dbReference type="Proteomes" id="UP000004705">
    <property type="component" value="Chromosome"/>
</dbReference>
<dbReference type="RefSeq" id="WP_005443016.1">
    <property type="nucleotide sequence ID" value="NZ_CM001466.1"/>
</dbReference>
<dbReference type="AlphaFoldDB" id="H8GE26"/>